<proteinExistence type="predicted"/>
<dbReference type="AlphaFoldDB" id="A0A2C6BRU2"/>
<sequence>MAQQSVEIKKQIYNYAVGTGKDCKLFLTIAMEEKGKRKYYQIPLTTIVSLQVFTSTEKEPRYTFGDPDPRGLTHGFKRISGHITAVVFNESIGEKIRKELKNYSPVEGSKLNLDTDGIIELSELDRLKHLDELPPCQIKLFITHPISKLVYSKSIVGVKFTSSGYSIGGSATMGEQYSFVAVAVTPVKLEKVSNESELNPGSTI</sequence>
<keyword evidence="1" id="KW-0418">Kinase</keyword>
<dbReference type="GO" id="GO:0016301">
    <property type="term" value="F:kinase activity"/>
    <property type="evidence" value="ECO:0007669"/>
    <property type="project" value="UniProtKB-KW"/>
</dbReference>
<reference evidence="1 2" key="1">
    <citation type="submission" date="2017-06" db="EMBL/GenBank/DDBJ databases">
        <title>Draft genome sequence of Fusobacterium nucleatum subsp. polymorphum KCOM 1271 (=ChDC F305).</title>
        <authorList>
            <person name="Kook J.-K."/>
            <person name="Park S.-N."/>
            <person name="Lim Y.K."/>
            <person name="Roh H."/>
        </authorList>
    </citation>
    <scope>NUCLEOTIDE SEQUENCE [LARGE SCALE GENOMIC DNA]</scope>
    <source>
        <strain evidence="2">KCOM 1271 (ChDC F305)</strain>
    </source>
</reference>
<evidence type="ECO:0000313" key="1">
    <source>
        <dbReference type="EMBL" id="PHI06542.1"/>
    </source>
</evidence>
<protein>
    <submittedName>
        <fullName evidence="1">Ribose-phosphate pyrophosphokinase</fullName>
    </submittedName>
</protein>
<comment type="caution">
    <text evidence="1">The sequence shown here is derived from an EMBL/GenBank/DDBJ whole genome shotgun (WGS) entry which is preliminary data.</text>
</comment>
<gene>
    <name evidence="1" type="ORF">CBG54_05625</name>
</gene>
<name>A0A2C6BRU2_FUSNP</name>
<accession>A0A2C6BRU2</accession>
<evidence type="ECO:0000313" key="2">
    <source>
        <dbReference type="Proteomes" id="UP000224182"/>
    </source>
</evidence>
<dbReference type="RefSeq" id="WP_098974222.1">
    <property type="nucleotide sequence ID" value="NZ_CP077115.1"/>
</dbReference>
<keyword evidence="1" id="KW-0808">Transferase</keyword>
<dbReference type="EMBL" id="NIRN01000001">
    <property type="protein sequence ID" value="PHI06542.1"/>
    <property type="molecule type" value="Genomic_DNA"/>
</dbReference>
<dbReference type="Proteomes" id="UP000224182">
    <property type="component" value="Unassembled WGS sequence"/>
</dbReference>
<organism evidence="1 2">
    <name type="scientific">Fusobacterium nucleatum subsp. polymorphum</name>
    <name type="common">Fusobacterium polymorphum</name>
    <dbReference type="NCBI Taxonomy" id="76857"/>
    <lineage>
        <taxon>Bacteria</taxon>
        <taxon>Fusobacteriati</taxon>
        <taxon>Fusobacteriota</taxon>
        <taxon>Fusobacteriia</taxon>
        <taxon>Fusobacteriales</taxon>
        <taxon>Fusobacteriaceae</taxon>
        <taxon>Fusobacterium</taxon>
    </lineage>
</organism>